<accession>A0A0C1ML27</accession>
<name>A0A0C1ML27_9GAMM</name>
<dbReference type="PANTHER" id="PTHR16146:SF46">
    <property type="entry name" value="INTELECTIN-1A-RELATED"/>
    <property type="match status" value="1"/>
</dbReference>
<keyword evidence="1" id="KW-0479">Metal-binding</keyword>
<keyword evidence="2" id="KW-0430">Lectin</keyword>
<keyword evidence="4" id="KW-1015">Disulfide bond</keyword>
<evidence type="ECO:0000256" key="3">
    <source>
        <dbReference type="ARBA" id="ARBA00022837"/>
    </source>
</evidence>
<dbReference type="InterPro" id="IPR036056">
    <property type="entry name" value="Fibrinogen-like_C"/>
</dbReference>
<protein>
    <submittedName>
        <fullName evidence="6">Uncharacterized protein</fullName>
    </submittedName>
</protein>
<dbReference type="GO" id="GO:0070492">
    <property type="term" value="F:oligosaccharide binding"/>
    <property type="evidence" value="ECO:0007669"/>
    <property type="project" value="TreeGrafter"/>
</dbReference>
<evidence type="ECO:0000313" key="7">
    <source>
        <dbReference type="Proteomes" id="UP000031327"/>
    </source>
</evidence>
<dbReference type="GO" id="GO:0046872">
    <property type="term" value="F:metal ion binding"/>
    <property type="evidence" value="ECO:0007669"/>
    <property type="project" value="UniProtKB-KW"/>
</dbReference>
<dbReference type="InterPro" id="IPR014716">
    <property type="entry name" value="Fibrinogen_a/b/g_C_1"/>
</dbReference>
<proteinExistence type="predicted"/>
<dbReference type="AlphaFoldDB" id="A0A0C1ML27"/>
<feature type="chain" id="PRO_5002135515" evidence="5">
    <location>
        <begin position="21"/>
        <end position="342"/>
    </location>
</feature>
<dbReference type="RefSeq" id="WP_039612023.1">
    <property type="nucleotide sequence ID" value="NZ_JWIC01000010.1"/>
</dbReference>
<dbReference type="PANTHER" id="PTHR16146">
    <property type="entry name" value="INTELECTIN"/>
    <property type="match status" value="1"/>
</dbReference>
<dbReference type="Gene3D" id="3.90.215.10">
    <property type="entry name" value="Gamma Fibrinogen, chain A, domain 1"/>
    <property type="match status" value="1"/>
</dbReference>
<evidence type="ECO:0000256" key="1">
    <source>
        <dbReference type="ARBA" id="ARBA00022723"/>
    </source>
</evidence>
<evidence type="ECO:0000256" key="5">
    <source>
        <dbReference type="SAM" id="SignalP"/>
    </source>
</evidence>
<comment type="caution">
    <text evidence="6">The sequence shown here is derived from an EMBL/GenBank/DDBJ whole genome shotgun (WGS) entry which is preliminary data.</text>
</comment>
<organism evidence="6 7">
    <name type="scientific">Pseudoalteromonas luteoviolacea</name>
    <dbReference type="NCBI Taxonomy" id="43657"/>
    <lineage>
        <taxon>Bacteria</taxon>
        <taxon>Pseudomonadati</taxon>
        <taxon>Pseudomonadota</taxon>
        <taxon>Gammaproteobacteria</taxon>
        <taxon>Alteromonadales</taxon>
        <taxon>Pseudoalteromonadaceae</taxon>
        <taxon>Pseudoalteromonas</taxon>
    </lineage>
</organism>
<dbReference type="SUPFAM" id="SSF56496">
    <property type="entry name" value="Fibrinogen C-terminal domain-like"/>
    <property type="match status" value="1"/>
</dbReference>
<dbReference type="EMBL" id="JWIC01000010">
    <property type="protein sequence ID" value="KID55133.1"/>
    <property type="molecule type" value="Genomic_DNA"/>
</dbReference>
<dbReference type="OrthoDB" id="6294637at2"/>
<keyword evidence="5" id="KW-0732">Signal</keyword>
<reference evidence="6 7" key="1">
    <citation type="submission" date="2014-12" db="EMBL/GenBank/DDBJ databases">
        <title>Draft Genome Sequence of Pseudoalteromonas luteoviolacea HI1.</title>
        <authorList>
            <person name="Asahina A.Y."/>
            <person name="Hadfield M.G."/>
        </authorList>
    </citation>
    <scope>NUCLEOTIDE SEQUENCE [LARGE SCALE GENOMIC DNA]</scope>
    <source>
        <strain evidence="6 7">HI1</strain>
    </source>
</reference>
<evidence type="ECO:0000256" key="2">
    <source>
        <dbReference type="ARBA" id="ARBA00022734"/>
    </source>
</evidence>
<feature type="signal peptide" evidence="5">
    <location>
        <begin position="1"/>
        <end position="20"/>
    </location>
</feature>
<evidence type="ECO:0000256" key="4">
    <source>
        <dbReference type="ARBA" id="ARBA00023157"/>
    </source>
</evidence>
<dbReference type="Proteomes" id="UP000031327">
    <property type="component" value="Unassembled WGS sequence"/>
</dbReference>
<keyword evidence="3" id="KW-0106">Calcium</keyword>
<gene>
    <name evidence="6" type="ORF">JF50_25360</name>
</gene>
<sequence length="342" mass="37062">MNIKSTFTLLVCALPSIAFASTTPFSGDYQLHVDLIHDGQLANETKTDLTLKGTSQHFVASEQTLILSGSTSTNEQNIRFETSDLMSGEIRYFAGALGSSGVYRGSWHSNNGQSGDWQFNHSAVASFETCKQVLDAGQSVGDGVYTLVNEMGESHAFYCDMTTDGGGWTLVGSYPQNQPGGIAHVSDYGKTPETNPTHPSTLFLYQDDLGKFRDVREQVACAGAQCLNGKSVYADNLSSYELGLIRSAWGYADRLESMPKVADIPSCRTRYDDVASQVASCVLPTYLSWSNNSHQVGWQVDPHGPTHCWVARGTYAATAVGSGLCASNVEPNGTRFALLWMR</sequence>
<dbReference type="NCBIfam" id="NF040941">
    <property type="entry name" value="GGGWT_bact"/>
    <property type="match status" value="1"/>
</dbReference>
<evidence type="ECO:0000313" key="6">
    <source>
        <dbReference type="EMBL" id="KID55133.1"/>
    </source>
</evidence>
<dbReference type="GO" id="GO:0005615">
    <property type="term" value="C:extracellular space"/>
    <property type="evidence" value="ECO:0007669"/>
    <property type="project" value="TreeGrafter"/>
</dbReference>